<accession>A0A1D9PI69</accession>
<protein>
    <submittedName>
        <fullName evidence="9">Methyltransferase</fullName>
    </submittedName>
    <submittedName>
        <fullName evidence="10">Protein SapB</fullName>
    </submittedName>
</protein>
<feature type="transmembrane region" description="Helical" evidence="7">
    <location>
        <begin position="34"/>
        <end position="54"/>
    </location>
</feature>
<evidence type="ECO:0000256" key="2">
    <source>
        <dbReference type="ARBA" id="ARBA00009298"/>
    </source>
</evidence>
<evidence type="ECO:0000256" key="7">
    <source>
        <dbReference type="SAM" id="Phobius"/>
    </source>
</evidence>
<keyword evidence="9" id="KW-0489">Methyltransferase</keyword>
<feature type="transmembrane region" description="Helical" evidence="7">
    <location>
        <begin position="6"/>
        <end position="22"/>
    </location>
</feature>
<reference evidence="9 11" key="1">
    <citation type="submission" date="2018-06" db="EMBL/GenBank/DDBJ databases">
        <title>Complete Genome Sequence of Bacillus velezensis DSYZ, a Plant Growth-Promoting Rhizobacterium with Antifungal Activity.</title>
        <authorList>
            <person name="Du B."/>
            <person name="Ding Y."/>
            <person name="Liu K."/>
            <person name="Yao L."/>
            <person name="Wang C."/>
            <person name="Li H."/>
            <person name="Liu H."/>
        </authorList>
    </citation>
    <scope>NUCLEOTIDE SEQUENCE [LARGE SCALE GENOMIC DNA]</scope>
    <source>
        <strain evidence="9 11">DSYZ</strain>
    </source>
</reference>
<evidence type="ECO:0000256" key="6">
    <source>
        <dbReference type="ARBA" id="ARBA00023136"/>
    </source>
</evidence>
<dbReference type="PANTHER" id="PTHR33778">
    <property type="entry name" value="PROTEIN MGTC"/>
    <property type="match status" value="1"/>
</dbReference>
<name>A0A1D9PI69_BACVE</name>
<evidence type="ECO:0000313" key="10">
    <source>
        <dbReference type="EMBL" id="QOY25453.1"/>
    </source>
</evidence>
<evidence type="ECO:0000313" key="9">
    <source>
        <dbReference type="EMBL" id="AWX71659.1"/>
    </source>
</evidence>
<keyword evidence="4 7" id="KW-0812">Transmembrane</keyword>
<comment type="subcellular location">
    <subcellularLocation>
        <location evidence="1">Cell membrane</location>
        <topology evidence="1">Multi-pass membrane protein</topology>
    </subcellularLocation>
</comment>
<proteinExistence type="inferred from homology"/>
<evidence type="ECO:0000256" key="3">
    <source>
        <dbReference type="ARBA" id="ARBA00022475"/>
    </source>
</evidence>
<dbReference type="GO" id="GO:0008168">
    <property type="term" value="F:methyltransferase activity"/>
    <property type="evidence" value="ECO:0007669"/>
    <property type="project" value="UniProtKB-KW"/>
</dbReference>
<gene>
    <name evidence="10" type="primary">sapB_1</name>
    <name evidence="10" type="ORF">BACVE_000381</name>
    <name evidence="9" type="ORF">BVDSYZ_06370</name>
</gene>
<dbReference type="PANTHER" id="PTHR33778:SF1">
    <property type="entry name" value="MAGNESIUM TRANSPORTER YHID-RELATED"/>
    <property type="match status" value="1"/>
</dbReference>
<keyword evidence="9" id="KW-0808">Transferase</keyword>
<dbReference type="EMBL" id="CP063687">
    <property type="protein sequence ID" value="QOY25453.1"/>
    <property type="molecule type" value="Genomic_DNA"/>
</dbReference>
<feature type="transmembrane region" description="Helical" evidence="7">
    <location>
        <begin position="117"/>
        <end position="137"/>
    </location>
</feature>
<evidence type="ECO:0000256" key="5">
    <source>
        <dbReference type="ARBA" id="ARBA00022989"/>
    </source>
</evidence>
<evidence type="ECO:0000313" key="12">
    <source>
        <dbReference type="Proteomes" id="UP000587477"/>
    </source>
</evidence>
<evidence type="ECO:0000256" key="4">
    <source>
        <dbReference type="ARBA" id="ARBA00022692"/>
    </source>
</evidence>
<dbReference type="GO" id="GO:0032259">
    <property type="term" value="P:methylation"/>
    <property type="evidence" value="ECO:0007669"/>
    <property type="project" value="UniProtKB-KW"/>
</dbReference>
<dbReference type="EMBL" id="CP030150">
    <property type="protein sequence ID" value="AWX71659.1"/>
    <property type="molecule type" value="Genomic_DNA"/>
</dbReference>
<dbReference type="Pfam" id="PF02308">
    <property type="entry name" value="MgtC"/>
    <property type="match status" value="1"/>
</dbReference>
<dbReference type="GO" id="GO:0005886">
    <property type="term" value="C:plasma membrane"/>
    <property type="evidence" value="ECO:0007669"/>
    <property type="project" value="UniProtKB-SubCell"/>
</dbReference>
<dbReference type="Proteomes" id="UP000250069">
    <property type="component" value="Chromosome"/>
</dbReference>
<sequence length="211" mass="22500">MELDFVIRLAVAGLLGALIGLEREFRAKEAGLRTHFLVAVGSALMMIVSKYGFFDLLSNSHTSFDPSRVAAQVVSGVGFLGAGTIILQRHVVRGLTTAAGIWATSGIGLTIGAGMYVIGISGTILALIGLELLNFLFKPAAHSLSVSFRIEEKAVMHDILTSLEEKGILITSYELNKAVLEVKGRVKSKSGKAAVMEKVQALPYILSVKVE</sequence>
<organism evidence="10 12">
    <name type="scientific">Bacillus velezensis</name>
    <dbReference type="NCBI Taxonomy" id="492670"/>
    <lineage>
        <taxon>Bacteria</taxon>
        <taxon>Bacillati</taxon>
        <taxon>Bacillota</taxon>
        <taxon>Bacilli</taxon>
        <taxon>Bacillales</taxon>
        <taxon>Bacillaceae</taxon>
        <taxon>Bacillus</taxon>
        <taxon>Bacillus amyloliquefaciens group</taxon>
    </lineage>
</organism>
<reference evidence="10" key="2">
    <citation type="journal article" date="2020" name="Genomics">
        <title>Complete genome sequence of Bacillus velezensis NST6 and comparison with the species belonging to operational group B. amyloliquefaciens.</title>
        <authorList>
            <person name="Choi J."/>
            <person name="Nam J."/>
            <person name="Seo M.H."/>
        </authorList>
    </citation>
    <scope>NUCLEOTIDE SEQUENCE</scope>
    <source>
        <strain evidence="10">NST6</strain>
    </source>
</reference>
<feature type="transmembrane region" description="Helical" evidence="7">
    <location>
        <begin position="69"/>
        <end position="87"/>
    </location>
</feature>
<dbReference type="PRINTS" id="PR01837">
    <property type="entry name" value="MGTCSAPBPROT"/>
</dbReference>
<evidence type="ECO:0000256" key="1">
    <source>
        <dbReference type="ARBA" id="ARBA00004651"/>
    </source>
</evidence>
<comment type="similarity">
    <text evidence="2">Belongs to the MgtC/SapB family.</text>
</comment>
<dbReference type="InterPro" id="IPR003416">
    <property type="entry name" value="MgtC/SapB/SrpB/YhiD_fam"/>
</dbReference>
<dbReference type="STRING" id="1155777.BANAU_1155"/>
<keyword evidence="3" id="KW-1003">Cell membrane</keyword>
<evidence type="ECO:0000313" key="11">
    <source>
        <dbReference type="Proteomes" id="UP000250069"/>
    </source>
</evidence>
<dbReference type="InterPro" id="IPR049177">
    <property type="entry name" value="MgtC_SapB_SrpB_YhiD_N"/>
</dbReference>
<evidence type="ECO:0000259" key="8">
    <source>
        <dbReference type="Pfam" id="PF02308"/>
    </source>
</evidence>
<dbReference type="KEGG" id="bmp:NG74_01244"/>
<dbReference type="Proteomes" id="UP000587477">
    <property type="component" value="Chromosome"/>
</dbReference>
<dbReference type="OMA" id="FKTCVII"/>
<keyword evidence="6 7" id="KW-0472">Membrane</keyword>
<feature type="domain" description="MgtC/SapB/SrpB/YhiD N-terminal" evidence="8">
    <location>
        <begin position="9"/>
        <end position="136"/>
    </location>
</feature>
<accession>A0A2D3DMS0</accession>
<dbReference type="AlphaFoldDB" id="A0A1D9PI69"/>
<reference evidence="12" key="3">
    <citation type="submission" date="2020-10" db="EMBL/GenBank/DDBJ databases">
        <title>Complete genome sequence of Bacillus velezensis NST6.</title>
        <authorList>
            <person name="Choi J."/>
        </authorList>
    </citation>
    <scope>NUCLEOTIDE SEQUENCE [LARGE SCALE GENOMIC DNA]</scope>
    <source>
        <strain evidence="12">NST6</strain>
    </source>
</reference>
<keyword evidence="5 7" id="KW-1133">Transmembrane helix</keyword>